<feature type="transmembrane region" description="Helical" evidence="6">
    <location>
        <begin position="177"/>
        <end position="199"/>
    </location>
</feature>
<dbReference type="InterPro" id="IPR049326">
    <property type="entry name" value="Rhodopsin_dom_fungi"/>
</dbReference>
<dbReference type="EMBL" id="ML976029">
    <property type="protein sequence ID" value="KAF1943002.1"/>
    <property type="molecule type" value="Genomic_DNA"/>
</dbReference>
<feature type="transmembrane region" description="Helical" evidence="6">
    <location>
        <begin position="15"/>
        <end position="37"/>
    </location>
</feature>
<evidence type="ECO:0000256" key="5">
    <source>
        <dbReference type="ARBA" id="ARBA00038359"/>
    </source>
</evidence>
<feature type="transmembrane region" description="Helical" evidence="6">
    <location>
        <begin position="211"/>
        <end position="231"/>
    </location>
</feature>
<name>A0A6A5STP7_9PLEO</name>
<gene>
    <name evidence="8" type="ORF">EJ02DRAFT_151838</name>
</gene>
<keyword evidence="4 6" id="KW-0472">Membrane</keyword>
<feature type="transmembrane region" description="Helical" evidence="6">
    <location>
        <begin position="92"/>
        <end position="116"/>
    </location>
</feature>
<feature type="transmembrane region" description="Helical" evidence="6">
    <location>
        <begin position="128"/>
        <end position="157"/>
    </location>
</feature>
<evidence type="ECO:0000256" key="2">
    <source>
        <dbReference type="ARBA" id="ARBA00022692"/>
    </source>
</evidence>
<keyword evidence="9" id="KW-1185">Reference proteome</keyword>
<evidence type="ECO:0000256" key="1">
    <source>
        <dbReference type="ARBA" id="ARBA00004141"/>
    </source>
</evidence>
<evidence type="ECO:0000313" key="9">
    <source>
        <dbReference type="Proteomes" id="UP000800038"/>
    </source>
</evidence>
<reference evidence="8" key="1">
    <citation type="journal article" date="2020" name="Stud. Mycol.">
        <title>101 Dothideomycetes genomes: a test case for predicting lifestyles and emergence of pathogens.</title>
        <authorList>
            <person name="Haridas S."/>
            <person name="Albert R."/>
            <person name="Binder M."/>
            <person name="Bloem J."/>
            <person name="Labutti K."/>
            <person name="Salamov A."/>
            <person name="Andreopoulos B."/>
            <person name="Baker S."/>
            <person name="Barry K."/>
            <person name="Bills G."/>
            <person name="Bluhm B."/>
            <person name="Cannon C."/>
            <person name="Castanera R."/>
            <person name="Culley D."/>
            <person name="Daum C."/>
            <person name="Ezra D."/>
            <person name="Gonzalez J."/>
            <person name="Henrissat B."/>
            <person name="Kuo A."/>
            <person name="Liang C."/>
            <person name="Lipzen A."/>
            <person name="Lutzoni F."/>
            <person name="Magnuson J."/>
            <person name="Mondo S."/>
            <person name="Nolan M."/>
            <person name="Ohm R."/>
            <person name="Pangilinan J."/>
            <person name="Park H.-J."/>
            <person name="Ramirez L."/>
            <person name="Alfaro M."/>
            <person name="Sun H."/>
            <person name="Tritt A."/>
            <person name="Yoshinaga Y."/>
            <person name="Zwiers L.-H."/>
            <person name="Turgeon B."/>
            <person name="Goodwin S."/>
            <person name="Spatafora J."/>
            <person name="Crous P."/>
            <person name="Grigoriev I."/>
        </authorList>
    </citation>
    <scope>NUCLEOTIDE SEQUENCE</scope>
    <source>
        <strain evidence="8">CBS 161.51</strain>
    </source>
</reference>
<dbReference type="Proteomes" id="UP000800038">
    <property type="component" value="Unassembled WGS sequence"/>
</dbReference>
<keyword evidence="3 6" id="KW-1133">Transmembrane helix</keyword>
<proteinExistence type="inferred from homology"/>
<dbReference type="AlphaFoldDB" id="A0A6A5STP7"/>
<organism evidence="8 9">
    <name type="scientific">Clathrospora elynae</name>
    <dbReference type="NCBI Taxonomy" id="706981"/>
    <lineage>
        <taxon>Eukaryota</taxon>
        <taxon>Fungi</taxon>
        <taxon>Dikarya</taxon>
        <taxon>Ascomycota</taxon>
        <taxon>Pezizomycotina</taxon>
        <taxon>Dothideomycetes</taxon>
        <taxon>Pleosporomycetidae</taxon>
        <taxon>Pleosporales</taxon>
        <taxon>Diademaceae</taxon>
        <taxon>Clathrospora</taxon>
    </lineage>
</organism>
<dbReference type="OrthoDB" id="3923077at2759"/>
<evidence type="ECO:0000313" key="8">
    <source>
        <dbReference type="EMBL" id="KAF1943002.1"/>
    </source>
</evidence>
<feature type="transmembrane region" description="Helical" evidence="6">
    <location>
        <begin position="49"/>
        <end position="72"/>
    </location>
</feature>
<keyword evidence="2 6" id="KW-0812">Transmembrane</keyword>
<comment type="similarity">
    <text evidence="5">Belongs to the SAT4 family.</text>
</comment>
<evidence type="ECO:0000256" key="4">
    <source>
        <dbReference type="ARBA" id="ARBA00023136"/>
    </source>
</evidence>
<dbReference type="GO" id="GO:0016020">
    <property type="term" value="C:membrane"/>
    <property type="evidence" value="ECO:0007669"/>
    <property type="project" value="UniProtKB-SubCell"/>
</dbReference>
<dbReference type="InterPro" id="IPR052337">
    <property type="entry name" value="SAT4-like"/>
</dbReference>
<feature type="domain" description="Rhodopsin" evidence="7">
    <location>
        <begin position="33"/>
        <end position="272"/>
    </location>
</feature>
<dbReference type="PANTHER" id="PTHR33048">
    <property type="entry name" value="PTH11-LIKE INTEGRAL MEMBRANE PROTEIN (AFU_ORTHOLOGUE AFUA_5G11245)"/>
    <property type="match status" value="1"/>
</dbReference>
<protein>
    <recommendedName>
        <fullName evidence="7">Rhodopsin domain-containing protein</fullName>
    </recommendedName>
</protein>
<dbReference type="PANTHER" id="PTHR33048:SF96">
    <property type="entry name" value="INTEGRAL MEMBRANE PROTEIN"/>
    <property type="match status" value="1"/>
</dbReference>
<evidence type="ECO:0000256" key="3">
    <source>
        <dbReference type="ARBA" id="ARBA00022989"/>
    </source>
</evidence>
<evidence type="ECO:0000256" key="6">
    <source>
        <dbReference type="SAM" id="Phobius"/>
    </source>
</evidence>
<sequence length="402" mass="45247">MATTQELDYSNRGPALQAICSLFVSLAFIATVLRVYARTVIVKAFGPDDWFMVFALACHIMFATCAIGGIHHGTGRHMNTLSKEDVFKAMRYWWLCYVAYAWSMIAAKISIGIFLLRVTVRKLHKWILYIAMALTVLTGLIFFFVTLLQCMPISYFWDKTIENGWCVPIDVIIALTFLYSAISVVADFTFAILPFFLIWGLNMSVKSRVMLIPILGMGCIASVAVCVRMAFVMDFKNPDFLWATVDIAIWSDIEQGLAITAGSLATLRPLWRQVSSRLGIASKNTSFGNSKPSGMRTTQWNGAPKITENRKKSGIFGLSSTLFKTEKTPGGEREEDYGMGDLQPIRLRDDLIGETHSEKSVKGFNTWRIHTGKVSDEKFRPGEITMQTHIDQKHDTKLVWEV</sequence>
<accession>A0A6A5STP7</accession>
<comment type="subcellular location">
    <subcellularLocation>
        <location evidence="1">Membrane</location>
        <topology evidence="1">Multi-pass membrane protein</topology>
    </subcellularLocation>
</comment>
<evidence type="ECO:0000259" key="7">
    <source>
        <dbReference type="Pfam" id="PF20684"/>
    </source>
</evidence>
<dbReference type="Pfam" id="PF20684">
    <property type="entry name" value="Fung_rhodopsin"/>
    <property type="match status" value="1"/>
</dbReference>